<dbReference type="Proteomes" id="UP000887116">
    <property type="component" value="Unassembled WGS sequence"/>
</dbReference>
<name>A0A8X6GHZ2_TRICU</name>
<dbReference type="AlphaFoldDB" id="A0A8X6GHZ2"/>
<organism evidence="1 2">
    <name type="scientific">Trichonephila clavata</name>
    <name type="common">Joro spider</name>
    <name type="synonym">Nephila clavata</name>
    <dbReference type="NCBI Taxonomy" id="2740835"/>
    <lineage>
        <taxon>Eukaryota</taxon>
        <taxon>Metazoa</taxon>
        <taxon>Ecdysozoa</taxon>
        <taxon>Arthropoda</taxon>
        <taxon>Chelicerata</taxon>
        <taxon>Arachnida</taxon>
        <taxon>Araneae</taxon>
        <taxon>Araneomorphae</taxon>
        <taxon>Entelegynae</taxon>
        <taxon>Araneoidea</taxon>
        <taxon>Nephilidae</taxon>
        <taxon>Trichonephila</taxon>
    </lineage>
</organism>
<evidence type="ECO:0000313" key="1">
    <source>
        <dbReference type="EMBL" id="GFR04248.1"/>
    </source>
</evidence>
<proteinExistence type="predicted"/>
<keyword evidence="2" id="KW-1185">Reference proteome</keyword>
<protein>
    <submittedName>
        <fullName evidence="1">Uncharacterized protein</fullName>
    </submittedName>
</protein>
<evidence type="ECO:0000313" key="2">
    <source>
        <dbReference type="Proteomes" id="UP000887116"/>
    </source>
</evidence>
<comment type="caution">
    <text evidence="1">The sequence shown here is derived from an EMBL/GenBank/DDBJ whole genome shotgun (WGS) entry which is preliminary data.</text>
</comment>
<accession>A0A8X6GHZ2</accession>
<reference evidence="1" key="1">
    <citation type="submission" date="2020-07" db="EMBL/GenBank/DDBJ databases">
        <title>Multicomponent nature underlies the extraordinary mechanical properties of spider dragline silk.</title>
        <authorList>
            <person name="Kono N."/>
            <person name="Nakamura H."/>
            <person name="Mori M."/>
            <person name="Yoshida Y."/>
            <person name="Ohtoshi R."/>
            <person name="Malay A.D."/>
            <person name="Moran D.A.P."/>
            <person name="Tomita M."/>
            <person name="Numata K."/>
            <person name="Arakawa K."/>
        </authorList>
    </citation>
    <scope>NUCLEOTIDE SEQUENCE</scope>
</reference>
<sequence>MDKSFTIELFTLFSNWQGTPHSFPIFKKQTTPRRTPVYKCRFCPKHSLKDFFAVGNAKWRGEASGGKAFGGSKLRNKTGVIHLRAVV</sequence>
<dbReference type="EMBL" id="BMAO01005837">
    <property type="protein sequence ID" value="GFR04248.1"/>
    <property type="molecule type" value="Genomic_DNA"/>
</dbReference>
<gene>
    <name evidence="1" type="ORF">TNCT_606851</name>
</gene>